<evidence type="ECO:0000313" key="4">
    <source>
        <dbReference type="Proteomes" id="UP000575898"/>
    </source>
</evidence>
<evidence type="ECO:0000313" key="3">
    <source>
        <dbReference type="EMBL" id="MBB5019912.1"/>
    </source>
</evidence>
<gene>
    <name evidence="3" type="ORF">HNQ59_003220</name>
</gene>
<proteinExistence type="predicted"/>
<dbReference type="Pfam" id="PF14559">
    <property type="entry name" value="TPR_19"/>
    <property type="match status" value="1"/>
</dbReference>
<dbReference type="EMBL" id="JACHHY010000021">
    <property type="protein sequence ID" value="MBB5019912.1"/>
    <property type="molecule type" value="Genomic_DNA"/>
</dbReference>
<reference evidence="3 4" key="1">
    <citation type="submission" date="2020-08" db="EMBL/GenBank/DDBJ databases">
        <title>Genomic Encyclopedia of Type Strains, Phase IV (KMG-IV): sequencing the most valuable type-strain genomes for metagenomic binning, comparative biology and taxonomic classification.</title>
        <authorList>
            <person name="Goeker M."/>
        </authorList>
    </citation>
    <scope>NUCLEOTIDE SEQUENCE [LARGE SCALE GENOMIC DNA]</scope>
    <source>
        <strain evidence="3 4">DSM 27165</strain>
    </source>
</reference>
<evidence type="ECO:0000256" key="1">
    <source>
        <dbReference type="SAM" id="MobiDB-lite"/>
    </source>
</evidence>
<dbReference type="AlphaFoldDB" id="A0A840MT08"/>
<evidence type="ECO:0008006" key="5">
    <source>
        <dbReference type="Google" id="ProtNLM"/>
    </source>
</evidence>
<name>A0A840MT08_9PROT</name>
<organism evidence="3 4">
    <name type="scientific">Chitinivorax tropicus</name>
    <dbReference type="NCBI Taxonomy" id="714531"/>
    <lineage>
        <taxon>Bacteria</taxon>
        <taxon>Pseudomonadati</taxon>
        <taxon>Pseudomonadota</taxon>
        <taxon>Betaproteobacteria</taxon>
        <taxon>Chitinivorax</taxon>
    </lineage>
</organism>
<dbReference type="Proteomes" id="UP000575898">
    <property type="component" value="Unassembled WGS sequence"/>
</dbReference>
<feature type="compositionally biased region" description="Pro residues" evidence="1">
    <location>
        <begin position="190"/>
        <end position="203"/>
    </location>
</feature>
<keyword evidence="4" id="KW-1185">Reference proteome</keyword>
<dbReference type="PROSITE" id="PS51257">
    <property type="entry name" value="PROKAR_LIPOPROTEIN"/>
    <property type="match status" value="1"/>
</dbReference>
<dbReference type="RefSeq" id="WP_184041332.1">
    <property type="nucleotide sequence ID" value="NZ_JACHHY010000021.1"/>
</dbReference>
<keyword evidence="2" id="KW-0732">Signal</keyword>
<accession>A0A840MT08</accession>
<comment type="caution">
    <text evidence="3">The sequence shown here is derived from an EMBL/GenBank/DDBJ whole genome shotgun (WGS) entry which is preliminary data.</text>
</comment>
<evidence type="ECO:0000256" key="2">
    <source>
        <dbReference type="SAM" id="SignalP"/>
    </source>
</evidence>
<protein>
    <recommendedName>
        <fullName evidence="5">Tetratricopeptide repeat protein</fullName>
    </recommendedName>
</protein>
<dbReference type="InterPro" id="IPR011990">
    <property type="entry name" value="TPR-like_helical_dom_sf"/>
</dbReference>
<sequence>MNKFRVAVLASAVLMLAGCATTQPNMDALKQEALESLNSGATDKAVEMLEQVAKSSPTDKDVWVKLAQAYLDKQDFPRAVNAAAEALARDAGSFDAKSIMFVSSARLAANTLTDLRKQDQFVPKRRSEAERLVMAMREAMGESPVAPVADDSAKNRPPRRPAPNPAPVPSAGSAKVAGDTVKVPTSQPASPTPPVVAVPQPKPPAKDVPATQPKNADPFAGLR</sequence>
<feature type="signal peptide" evidence="2">
    <location>
        <begin position="1"/>
        <end position="22"/>
    </location>
</feature>
<dbReference type="SUPFAM" id="SSF48452">
    <property type="entry name" value="TPR-like"/>
    <property type="match status" value="1"/>
</dbReference>
<feature type="region of interest" description="Disordered" evidence="1">
    <location>
        <begin position="141"/>
        <end position="223"/>
    </location>
</feature>
<feature type="chain" id="PRO_5032728166" description="Tetratricopeptide repeat protein" evidence="2">
    <location>
        <begin position="23"/>
        <end position="223"/>
    </location>
</feature>
<dbReference type="Gene3D" id="1.25.40.10">
    <property type="entry name" value="Tetratricopeptide repeat domain"/>
    <property type="match status" value="1"/>
</dbReference>